<dbReference type="EMBL" id="CATOUU010000510">
    <property type="protein sequence ID" value="CAI9932190.1"/>
    <property type="molecule type" value="Genomic_DNA"/>
</dbReference>
<reference evidence="1" key="1">
    <citation type="submission" date="2023-06" db="EMBL/GenBank/DDBJ databases">
        <authorList>
            <person name="Kurt Z."/>
        </authorList>
    </citation>
    <scope>NUCLEOTIDE SEQUENCE</scope>
</reference>
<accession>A0AA86P647</accession>
<gene>
    <name evidence="1" type="ORF">HINF_LOCUS19835</name>
    <name evidence="2" type="ORF">HINF_LOCUS65644</name>
</gene>
<organism evidence="1">
    <name type="scientific">Hexamita inflata</name>
    <dbReference type="NCBI Taxonomy" id="28002"/>
    <lineage>
        <taxon>Eukaryota</taxon>
        <taxon>Metamonada</taxon>
        <taxon>Diplomonadida</taxon>
        <taxon>Hexamitidae</taxon>
        <taxon>Hexamitinae</taxon>
        <taxon>Hexamita</taxon>
    </lineage>
</organism>
<proteinExistence type="predicted"/>
<dbReference type="Proteomes" id="UP001642409">
    <property type="component" value="Unassembled WGS sequence"/>
</dbReference>
<evidence type="ECO:0000313" key="3">
    <source>
        <dbReference type="Proteomes" id="UP001642409"/>
    </source>
</evidence>
<protein>
    <submittedName>
        <fullName evidence="1">Uncharacterized protein</fullName>
    </submittedName>
</protein>
<evidence type="ECO:0000313" key="2">
    <source>
        <dbReference type="EMBL" id="CAL6091139.1"/>
    </source>
</evidence>
<dbReference type="EMBL" id="CAXDID020000433">
    <property type="protein sequence ID" value="CAL6091139.1"/>
    <property type="molecule type" value="Genomic_DNA"/>
</dbReference>
<comment type="caution">
    <text evidence="1">The sequence shown here is derived from an EMBL/GenBank/DDBJ whole genome shotgun (WGS) entry which is preliminary data.</text>
</comment>
<dbReference type="AlphaFoldDB" id="A0AA86P647"/>
<evidence type="ECO:0000313" key="1">
    <source>
        <dbReference type="EMBL" id="CAI9932190.1"/>
    </source>
</evidence>
<name>A0AA86P647_9EUKA</name>
<sequence>MDLNFIVKQQSNVIKNLTQYIDCTSNYGYSVINGSCVQVQCTITGQQSINGICQCTNINSIVENENCVCPTNSVLVGSACICTTSGQTVQNGVCQCYTSDAFVNNNICTCGVNGLNVSNTCKCPIGATLITGVCMCTNTYAFIQGNQCICPTYSSLVGSTCVCNLVIGQNMINGTCQCPVNQSVFGDSCQTSYTINIPETSFVCSQQIYISKFDIQSVTDQIISSGNFSSGFVFTTGTTIQDAYITVADNVYSTMYPLFESQYLFNNIKLVIGTQTMTSGSILSNNNQITINQFNILSKSSCFITTNINLNLFQPSSNSTNIQNLLINLSFILSNGNITLINNITGVIYIKNYQILGVYQSYNCISLISLITNTATINVTNLNFQPDIFNVGNYSSYLFSAVTFSTLQFNNLAVVHGNNTKYQNILSSSSSSSQQLYFGGFIANQNITKVIINQLILSCYQNFSTQYLKNTGFLIGYAIGKENSISIANVCFLQIVTSQGQQQQYLGAIGYNDGNLTLLQSQFQITGYLSNINLFGVIAYVSNTSVYSEFSNIVVTLNTSSTRVGQTGPICGYITASTKLFTNILVNSSNIQSNADNGGLVGVLQNTGALVQNVTVQYTNVTCSDFGAGGLFGYASASSLAILNTTINSVRVSGARNFGVIIGMFAGEISLNIQNSKSIGNNYINNVKQVNCVSFTNVNNSVTQC</sequence>
<reference evidence="2 3" key="2">
    <citation type="submission" date="2024-07" db="EMBL/GenBank/DDBJ databases">
        <authorList>
            <person name="Akdeniz Z."/>
        </authorList>
    </citation>
    <scope>NUCLEOTIDE SEQUENCE [LARGE SCALE GENOMIC DNA]</scope>
</reference>
<keyword evidence="3" id="KW-1185">Reference proteome</keyword>